<protein>
    <recommendedName>
        <fullName evidence="5">SDR family NAD(P)-dependent oxidoreductase</fullName>
    </recommendedName>
</protein>
<comment type="caution">
    <text evidence="3">The sequence shown here is derived from an EMBL/GenBank/DDBJ whole genome shotgun (WGS) entry which is preliminary data.</text>
</comment>
<evidence type="ECO:0000256" key="1">
    <source>
        <dbReference type="ARBA" id="ARBA00006484"/>
    </source>
</evidence>
<gene>
    <name evidence="3" type="ORF">GCM10010191_70280</name>
</gene>
<keyword evidence="4" id="KW-1185">Reference proteome</keyword>
<name>A0ABP5X2Z9_9ACTN</name>
<dbReference type="PRINTS" id="PR00081">
    <property type="entry name" value="GDHRDH"/>
</dbReference>
<dbReference type="PANTHER" id="PTHR43115">
    <property type="entry name" value="DEHYDROGENASE/REDUCTASE SDR FAMILY MEMBER 11"/>
    <property type="match status" value="1"/>
</dbReference>
<accession>A0ABP5X2Z9</accession>
<keyword evidence="2" id="KW-0560">Oxidoreductase</keyword>
<dbReference type="EMBL" id="BAAARW010000026">
    <property type="protein sequence ID" value="GAA2443637.1"/>
    <property type="molecule type" value="Genomic_DNA"/>
</dbReference>
<dbReference type="Gene3D" id="3.40.50.720">
    <property type="entry name" value="NAD(P)-binding Rossmann-like Domain"/>
    <property type="match status" value="1"/>
</dbReference>
<dbReference type="Pfam" id="PF00106">
    <property type="entry name" value="adh_short"/>
    <property type="match status" value="1"/>
</dbReference>
<dbReference type="PANTHER" id="PTHR43115:SF4">
    <property type="entry name" value="DEHYDROGENASE_REDUCTASE SDR FAMILY MEMBER 11"/>
    <property type="match status" value="1"/>
</dbReference>
<proteinExistence type="inferred from homology"/>
<dbReference type="Proteomes" id="UP001501231">
    <property type="component" value="Unassembled WGS sequence"/>
</dbReference>
<dbReference type="SUPFAM" id="SSF51735">
    <property type="entry name" value="NAD(P)-binding Rossmann-fold domains"/>
    <property type="match status" value="1"/>
</dbReference>
<evidence type="ECO:0000256" key="2">
    <source>
        <dbReference type="ARBA" id="ARBA00023002"/>
    </source>
</evidence>
<comment type="similarity">
    <text evidence="1">Belongs to the short-chain dehydrogenases/reductases (SDR) family.</text>
</comment>
<reference evidence="4" key="1">
    <citation type="journal article" date="2019" name="Int. J. Syst. Evol. Microbiol.">
        <title>The Global Catalogue of Microorganisms (GCM) 10K type strain sequencing project: providing services to taxonomists for standard genome sequencing and annotation.</title>
        <authorList>
            <consortium name="The Broad Institute Genomics Platform"/>
            <consortium name="The Broad Institute Genome Sequencing Center for Infectious Disease"/>
            <person name="Wu L."/>
            <person name="Ma J."/>
        </authorList>
    </citation>
    <scope>NUCLEOTIDE SEQUENCE [LARGE SCALE GENOMIC DNA]</scope>
    <source>
        <strain evidence="4">JCM 3325</strain>
    </source>
</reference>
<organism evidence="3 4">
    <name type="scientific">Actinomadura vinacea</name>
    <dbReference type="NCBI Taxonomy" id="115336"/>
    <lineage>
        <taxon>Bacteria</taxon>
        <taxon>Bacillati</taxon>
        <taxon>Actinomycetota</taxon>
        <taxon>Actinomycetes</taxon>
        <taxon>Streptosporangiales</taxon>
        <taxon>Thermomonosporaceae</taxon>
        <taxon>Actinomadura</taxon>
    </lineage>
</organism>
<evidence type="ECO:0008006" key="5">
    <source>
        <dbReference type="Google" id="ProtNLM"/>
    </source>
</evidence>
<dbReference type="InterPro" id="IPR002347">
    <property type="entry name" value="SDR_fam"/>
</dbReference>
<evidence type="ECO:0000313" key="3">
    <source>
        <dbReference type="EMBL" id="GAA2443637.1"/>
    </source>
</evidence>
<dbReference type="InterPro" id="IPR036291">
    <property type="entry name" value="NAD(P)-bd_dom_sf"/>
</dbReference>
<sequence length="127" mass="13458">MVLTNVYGTALVARATLPSLQKHRGHLILTGSVTGRVTIPGQLYSATKWAVTAMAQSIRAEAAATGIRVTVIQPDLVDTAAASPDRHADPKVASGDIARTVLFALDQPRSIDVNEIVIRPTGQSPHR</sequence>
<evidence type="ECO:0000313" key="4">
    <source>
        <dbReference type="Proteomes" id="UP001501231"/>
    </source>
</evidence>